<protein>
    <recommendedName>
        <fullName evidence="5">Methyltransferase</fullName>
    </recommendedName>
</protein>
<reference evidence="3 4" key="1">
    <citation type="journal article" date="2016" name="Nat. Commun.">
        <title>Thousands of microbial genomes shed light on interconnected biogeochemical processes in an aquifer system.</title>
        <authorList>
            <person name="Anantharaman K."/>
            <person name="Brown C.T."/>
            <person name="Hug L.A."/>
            <person name="Sharon I."/>
            <person name="Castelle C.J."/>
            <person name="Probst A.J."/>
            <person name="Thomas B.C."/>
            <person name="Singh A."/>
            <person name="Wilkins M.J."/>
            <person name="Karaoz U."/>
            <person name="Brodie E.L."/>
            <person name="Williams K.H."/>
            <person name="Hubbard S.S."/>
            <person name="Banfield J.F."/>
        </authorList>
    </citation>
    <scope>NUCLEOTIDE SEQUENCE [LARGE SCALE GENOMIC DNA]</scope>
</reference>
<name>A0A1F7U380_9BACT</name>
<dbReference type="InterPro" id="IPR013630">
    <property type="entry name" value="Methyltransf_Zn-bd_dom_put"/>
</dbReference>
<dbReference type="PANTHER" id="PTHR43861">
    <property type="entry name" value="TRANS-ACONITATE 2-METHYLTRANSFERASE-RELATED"/>
    <property type="match status" value="1"/>
</dbReference>
<dbReference type="Gene3D" id="3.40.50.150">
    <property type="entry name" value="Vaccinia Virus protein VP39"/>
    <property type="match status" value="1"/>
</dbReference>
<dbReference type="SUPFAM" id="SSF53335">
    <property type="entry name" value="S-adenosyl-L-methionine-dependent methyltransferases"/>
    <property type="match status" value="1"/>
</dbReference>
<dbReference type="AlphaFoldDB" id="A0A1F7U380"/>
<proteinExistence type="predicted"/>
<dbReference type="Gene3D" id="6.20.50.110">
    <property type="entry name" value="Methyltransferase, zinc-binding domain"/>
    <property type="match status" value="1"/>
</dbReference>
<evidence type="ECO:0000313" key="4">
    <source>
        <dbReference type="Proteomes" id="UP000176303"/>
    </source>
</evidence>
<evidence type="ECO:0008006" key="5">
    <source>
        <dbReference type="Google" id="ProtNLM"/>
    </source>
</evidence>
<organism evidence="3 4">
    <name type="scientific">Candidatus Uhrbacteria bacterium RIFCSPHIGHO2_02_FULL_57_19</name>
    <dbReference type="NCBI Taxonomy" id="1802391"/>
    <lineage>
        <taxon>Bacteria</taxon>
        <taxon>Candidatus Uhriibacteriota</taxon>
    </lineage>
</organism>
<feature type="domain" description="Methyltransferase putative zinc binding" evidence="1">
    <location>
        <begin position="8"/>
        <end position="69"/>
    </location>
</feature>
<dbReference type="EMBL" id="MGDZ01000053">
    <property type="protein sequence ID" value="OGL72715.1"/>
    <property type="molecule type" value="Genomic_DNA"/>
</dbReference>
<evidence type="ECO:0000259" key="2">
    <source>
        <dbReference type="Pfam" id="PF08484"/>
    </source>
</evidence>
<dbReference type="PANTHER" id="PTHR43861:SF5">
    <property type="entry name" value="BLL5978 PROTEIN"/>
    <property type="match status" value="1"/>
</dbReference>
<dbReference type="Gene3D" id="6.10.250.3100">
    <property type="match status" value="1"/>
</dbReference>
<dbReference type="Pfam" id="PF08484">
    <property type="entry name" value="Methyltransf_14"/>
    <property type="match status" value="1"/>
</dbReference>
<dbReference type="STRING" id="1802391.A3D72_00560"/>
<dbReference type="Gene3D" id="3.40.50.720">
    <property type="entry name" value="NAD(P)-binding Rossmann-like Domain"/>
    <property type="match status" value="1"/>
</dbReference>
<evidence type="ECO:0000259" key="1">
    <source>
        <dbReference type="Pfam" id="PF08421"/>
    </source>
</evidence>
<dbReference type="Proteomes" id="UP000176303">
    <property type="component" value="Unassembled WGS sequence"/>
</dbReference>
<dbReference type="InterPro" id="IPR013691">
    <property type="entry name" value="MeTrfase_14"/>
</dbReference>
<dbReference type="Pfam" id="PF08421">
    <property type="entry name" value="Methyltransf_13"/>
    <property type="match status" value="1"/>
</dbReference>
<evidence type="ECO:0000313" key="3">
    <source>
        <dbReference type="EMBL" id="OGL72715.1"/>
    </source>
</evidence>
<feature type="domain" description="C-methyltransferase" evidence="2">
    <location>
        <begin position="248"/>
        <end position="406"/>
    </location>
</feature>
<accession>A0A1F7U380</accession>
<comment type="caution">
    <text evidence="3">The sequence shown here is derived from an EMBL/GenBank/DDBJ whole genome shotgun (WGS) entry which is preliminary data.</text>
</comment>
<gene>
    <name evidence="3" type="ORF">A3D72_00560</name>
</gene>
<sequence length="412" mass="46441">MNIPLRHCRVCLGERLTPFLSLGKMPPINSFPAGEDDFVAEKFFDLTVAFCEDCSHAQLTEALDPKAVFSDYVYFSSMSDTFVAHGRELAMELKEKMKLSEKDLVAEIASNDGALLQSFKSLPTRILGIEPARNIATVARERGFPTVVEFFTEELGKRLREEYGPARIILGTNVLAHVLDLRDFVRGIRSFLADDGAAVIEVPYLVNLIDGLEFDTIYHEHLSYFRVEVLDRLFQSEGLLLFDAERIPLHGGSLKVFIGHPNGPHERTARVGELIAFERERDLGTIAPYQAFALRVAAVRERTLEFLRGLHDAGKHIAGYGAAAKGNVFLNYCQVGPDLIEFIADRSPHKQGRFTPRNHIPVVAPEEILRRMPDILVIFAWNFADEIIFQQSEYRQRGGKFAMLLPEPRVIL</sequence>
<dbReference type="InterPro" id="IPR029063">
    <property type="entry name" value="SAM-dependent_MTases_sf"/>
</dbReference>
<dbReference type="InterPro" id="IPR038576">
    <property type="entry name" value="Methyltransf_Zn-bd_dom_put_sf"/>
</dbReference>
<dbReference type="Pfam" id="PF13489">
    <property type="entry name" value="Methyltransf_23"/>
    <property type="match status" value="1"/>
</dbReference>